<protein>
    <submittedName>
        <fullName evidence="2">Uncharacterized protein</fullName>
    </submittedName>
</protein>
<proteinExistence type="predicted"/>
<feature type="coiled-coil region" evidence="1">
    <location>
        <begin position="148"/>
        <end position="185"/>
    </location>
</feature>
<name>A0A9E7MSF8_9CAUD</name>
<reference evidence="2 3" key="1">
    <citation type="submission" date="2022-05" db="EMBL/GenBank/DDBJ databases">
        <authorList>
            <person name="Friedrich I."/>
            <person name="Poehlein A."/>
            <person name="Schneider D."/>
            <person name="Hertel R."/>
            <person name="Daniel R."/>
        </authorList>
    </citation>
    <scope>NUCLEOTIDE SEQUENCE [LARGE SCALE GENOMIC DNA]</scope>
</reference>
<evidence type="ECO:0000313" key="2">
    <source>
        <dbReference type="EMBL" id="USN15598.1"/>
    </source>
</evidence>
<sequence>MTTARSSVRINYLVTAYAHLTACKTIAVEAETPQEARDKALASIAHETHLSDGGWTVMPEFTDYLQAGVSTFDVEQADGRTLMRPTMLADDALLEALVWMVNESALNHDARLDDLTPQEAQGEIAAFDRVVAWLRGNGVLDVDLKYLLDNLADEARRAAIQLRRNEEIEAEYDDAERAMAAYDLSSEDWDRMPLKAQQALIEASKA</sequence>
<accession>A0A9E7MSF8</accession>
<organism evidence="2 3">
    <name type="scientific">Brevundimonas phage vB_BpoS-Kikimora</name>
    <dbReference type="NCBI Taxonomy" id="2948601"/>
    <lineage>
        <taxon>Viruses</taxon>
        <taxon>Duplodnaviria</taxon>
        <taxon>Heunggongvirae</taxon>
        <taxon>Uroviricota</taxon>
        <taxon>Caudoviricetes</taxon>
        <taxon>Jeanschmidtviridae</taxon>
        <taxon>Kikimoravirus</taxon>
        <taxon>Kikimoravirus kikimora</taxon>
    </lineage>
</organism>
<evidence type="ECO:0000313" key="3">
    <source>
        <dbReference type="Proteomes" id="UP001056576"/>
    </source>
</evidence>
<keyword evidence="3" id="KW-1185">Reference proteome</keyword>
<dbReference type="EMBL" id="ON529857">
    <property type="protein sequence ID" value="USN15598.1"/>
    <property type="molecule type" value="Genomic_DNA"/>
</dbReference>
<keyword evidence="1" id="KW-0175">Coiled coil</keyword>
<gene>
    <name evidence="2" type="ORF">KIKIMORA_04800</name>
</gene>
<dbReference type="Proteomes" id="UP001056576">
    <property type="component" value="Segment"/>
</dbReference>
<evidence type="ECO:0000256" key="1">
    <source>
        <dbReference type="SAM" id="Coils"/>
    </source>
</evidence>